<evidence type="ECO:0000256" key="5">
    <source>
        <dbReference type="ARBA" id="ARBA00023136"/>
    </source>
</evidence>
<dbReference type="Pfam" id="PF02690">
    <property type="entry name" value="Na_Pi_cotrans"/>
    <property type="match status" value="2"/>
</dbReference>
<evidence type="ECO:0000256" key="4">
    <source>
        <dbReference type="ARBA" id="ARBA00022989"/>
    </source>
</evidence>
<evidence type="ECO:0000313" key="8">
    <source>
        <dbReference type="Proteomes" id="UP000364291"/>
    </source>
</evidence>
<evidence type="ECO:0000256" key="3">
    <source>
        <dbReference type="ARBA" id="ARBA00022692"/>
    </source>
</evidence>
<evidence type="ECO:0000313" key="7">
    <source>
        <dbReference type="EMBL" id="VVG72048.1"/>
    </source>
</evidence>
<sequence>MGEIVKAVSILAGGVGIFLIGMAMMTDGLKLAAGPALERILASATRTRWQAFASGVLVTAITQSSSVVTIATIGFVNAGLLKLGGALWLMFGSNLGSTMMGWIVAVIGLKFNIDVFALPMIAVGVALRLTGAGTRRGAIGNALAGFGLLFFGISLLQSAFIDMAGLIRMPDGDGPLDVLLQVVVGFVLTCIVQSSAAAMAITLTAAQNGLLGAQGAAAVVIGANVGTTVTAVIAAIGATPNARRAAMAHVAFNVVAGVVALLLLPWMIRAISTGMAWMGYATDPAIKLAIFHTTFNVLGVLLMIPLTTPLLHWLQRRFRSREEDEGAPQFLDDNVLPVPQLAVDALKREVERLGAMSRHMVRGALTGMSAGVLAQEHASVTRLGSVCQTFAERMSRAAIEAASAEALADTLRTLRYYESAAEQAIAAAALRDQTGTATGNSDVYTAFVRESTALLDHVESDTRPADGGESLATHASAMEAAYGGLKAKLLADGAAGSIRIAVMEEALRRYSALRRALQQTIKAGTRRAKGTDPID</sequence>
<dbReference type="OrthoDB" id="9763003at2"/>
<evidence type="ECO:0000256" key="2">
    <source>
        <dbReference type="ARBA" id="ARBA00022475"/>
    </source>
</evidence>
<comment type="subcellular location">
    <subcellularLocation>
        <location evidence="1">Cell membrane</location>
        <topology evidence="1">Multi-pass membrane protein</topology>
    </subcellularLocation>
</comment>
<name>A0A0D5W9D7_9BURK</name>
<dbReference type="KEGG" id="papi:SG18_24855"/>
<feature type="transmembrane region" description="Helical" evidence="6">
    <location>
        <begin position="7"/>
        <end position="25"/>
    </location>
</feature>
<dbReference type="Proteomes" id="UP000364291">
    <property type="component" value="Unassembled WGS sequence"/>
</dbReference>
<keyword evidence="3 6" id="KW-0812">Transmembrane</keyword>
<dbReference type="GeneID" id="47013877"/>
<dbReference type="AlphaFoldDB" id="A0A0D5W9D7"/>
<feature type="transmembrane region" description="Helical" evidence="6">
    <location>
        <begin position="102"/>
        <end position="127"/>
    </location>
</feature>
<evidence type="ECO:0000256" key="1">
    <source>
        <dbReference type="ARBA" id="ARBA00004651"/>
    </source>
</evidence>
<keyword evidence="2" id="KW-1003">Cell membrane</keyword>
<dbReference type="GO" id="GO:0005886">
    <property type="term" value="C:plasma membrane"/>
    <property type="evidence" value="ECO:0007669"/>
    <property type="project" value="UniProtKB-SubCell"/>
</dbReference>
<feature type="transmembrane region" description="Helical" evidence="6">
    <location>
        <begin position="178"/>
        <end position="203"/>
    </location>
</feature>
<dbReference type="GO" id="GO:0044341">
    <property type="term" value="P:sodium-dependent phosphate transport"/>
    <property type="evidence" value="ECO:0007669"/>
    <property type="project" value="InterPro"/>
</dbReference>
<dbReference type="InterPro" id="IPR003841">
    <property type="entry name" value="Na/Pi_transpt"/>
</dbReference>
<evidence type="ECO:0000256" key="6">
    <source>
        <dbReference type="SAM" id="Phobius"/>
    </source>
</evidence>
<feature type="transmembrane region" description="Helical" evidence="6">
    <location>
        <begin position="288"/>
        <end position="311"/>
    </location>
</feature>
<dbReference type="GO" id="GO:0005436">
    <property type="term" value="F:sodium:phosphate symporter activity"/>
    <property type="evidence" value="ECO:0007669"/>
    <property type="project" value="InterPro"/>
</dbReference>
<feature type="transmembrane region" description="Helical" evidence="6">
    <location>
        <begin position="250"/>
        <end position="268"/>
    </location>
</feature>
<feature type="transmembrane region" description="Helical" evidence="6">
    <location>
        <begin position="215"/>
        <end position="238"/>
    </location>
</feature>
<gene>
    <name evidence="7" type="ORF">PAP18089_03039</name>
</gene>
<feature type="transmembrane region" description="Helical" evidence="6">
    <location>
        <begin position="67"/>
        <end position="90"/>
    </location>
</feature>
<reference evidence="7 8" key="1">
    <citation type="submission" date="2019-08" db="EMBL/GenBank/DDBJ databases">
        <authorList>
            <person name="Peeters C."/>
        </authorList>
    </citation>
    <scope>NUCLEOTIDE SEQUENCE [LARGE SCALE GENOMIC DNA]</scope>
    <source>
        <strain evidence="7 8">LMG 18089</strain>
    </source>
</reference>
<keyword evidence="4 6" id="KW-1133">Transmembrane helix</keyword>
<feature type="transmembrane region" description="Helical" evidence="6">
    <location>
        <begin position="139"/>
        <end position="166"/>
    </location>
</feature>
<dbReference type="PANTHER" id="PTHR10010:SF46">
    <property type="entry name" value="SODIUM-DEPENDENT PHOSPHATE TRANSPORT PROTEIN 2B"/>
    <property type="match status" value="1"/>
</dbReference>
<keyword evidence="5 6" id="KW-0472">Membrane</keyword>
<protein>
    <submittedName>
        <fullName evidence="7">Na/Pi-cotransporter II-like protein</fullName>
    </submittedName>
</protein>
<proteinExistence type="predicted"/>
<accession>A0A0D5W9D7</accession>
<dbReference type="RefSeq" id="WP_042112149.1">
    <property type="nucleotide sequence ID" value="NZ_CABPSX010000005.1"/>
</dbReference>
<dbReference type="PANTHER" id="PTHR10010">
    <property type="entry name" value="SOLUTE CARRIER FAMILY 34 SODIUM PHOSPHATE , MEMBER 2-RELATED"/>
    <property type="match status" value="1"/>
</dbReference>
<dbReference type="NCBIfam" id="NF037997">
    <property type="entry name" value="Na_Pi_symport"/>
    <property type="match status" value="1"/>
</dbReference>
<organism evidence="7 8">
    <name type="scientific">Pandoraea apista</name>
    <dbReference type="NCBI Taxonomy" id="93218"/>
    <lineage>
        <taxon>Bacteria</taxon>
        <taxon>Pseudomonadati</taxon>
        <taxon>Pseudomonadota</taxon>
        <taxon>Betaproteobacteria</taxon>
        <taxon>Burkholderiales</taxon>
        <taxon>Burkholderiaceae</taxon>
        <taxon>Pandoraea</taxon>
    </lineage>
</organism>
<dbReference type="EMBL" id="CABPSX010000005">
    <property type="protein sequence ID" value="VVG72048.1"/>
    <property type="molecule type" value="Genomic_DNA"/>
</dbReference>